<feature type="transmembrane region" description="Helical" evidence="6">
    <location>
        <begin position="160"/>
        <end position="181"/>
    </location>
</feature>
<organism evidence="7">
    <name type="scientific">Streptomyces sp. NBC_00060</name>
    <dbReference type="NCBI Taxonomy" id="2975636"/>
    <lineage>
        <taxon>Bacteria</taxon>
        <taxon>Bacillati</taxon>
        <taxon>Actinomycetota</taxon>
        <taxon>Actinomycetes</taxon>
        <taxon>Kitasatosporales</taxon>
        <taxon>Streptomycetaceae</taxon>
        <taxon>Streptomyces</taxon>
    </lineage>
</organism>
<evidence type="ECO:0000256" key="5">
    <source>
        <dbReference type="ARBA" id="ARBA00023136"/>
    </source>
</evidence>
<feature type="transmembrane region" description="Helical" evidence="6">
    <location>
        <begin position="85"/>
        <end position="106"/>
    </location>
</feature>
<evidence type="ECO:0000256" key="2">
    <source>
        <dbReference type="ARBA" id="ARBA00022475"/>
    </source>
</evidence>
<evidence type="ECO:0000256" key="1">
    <source>
        <dbReference type="ARBA" id="ARBA00004651"/>
    </source>
</evidence>
<dbReference type="InterPro" id="IPR019108">
    <property type="entry name" value="Caa3_assmbl_CtaG-rel"/>
</dbReference>
<dbReference type="AlphaFoldDB" id="A0AAU2HAT8"/>
<evidence type="ECO:0000256" key="4">
    <source>
        <dbReference type="ARBA" id="ARBA00022989"/>
    </source>
</evidence>
<dbReference type="Pfam" id="PF09678">
    <property type="entry name" value="Caa3_CtaG"/>
    <property type="match status" value="1"/>
</dbReference>
<keyword evidence="4 6" id="KW-1133">Transmembrane helix</keyword>
<proteinExistence type="predicted"/>
<accession>A0AAU2HAT8</accession>
<name>A0AAU2HAT8_9ACTN</name>
<sequence>MAPMTHPMPMPMPSGQGMGTPAGLAAVLALSAGVAYLLAARRLRCRGDAWPRLRDASFTAGQAGLVAVALAPMPGGEFTAHMVRHLVIGMAAPLLLVLGRPVTLVLRALPAGPARRGLRAAVRSRPVGLLVLPPVAAVLDVGGLWLLYRTRLFAHLHDQPWLHAAVYTHVLAAGLLFSFAICQLDPVRHRYGLPLRAATLVAAATAHSVLAKTLYSTSPPGTAFTGHDLARAAEAMYYGGDLVELALAAALARQWYTVTGRRLSPAHRGLQAG</sequence>
<keyword evidence="5 6" id="KW-0472">Membrane</keyword>
<comment type="subcellular location">
    <subcellularLocation>
        <location evidence="1">Cell membrane</location>
        <topology evidence="1">Multi-pass membrane protein</topology>
    </subcellularLocation>
</comment>
<keyword evidence="2" id="KW-1003">Cell membrane</keyword>
<evidence type="ECO:0000313" key="7">
    <source>
        <dbReference type="EMBL" id="WTU44390.1"/>
    </source>
</evidence>
<feature type="transmembrane region" description="Helical" evidence="6">
    <location>
        <begin position="20"/>
        <end position="40"/>
    </location>
</feature>
<evidence type="ECO:0000256" key="3">
    <source>
        <dbReference type="ARBA" id="ARBA00022692"/>
    </source>
</evidence>
<reference evidence="7" key="1">
    <citation type="submission" date="2022-10" db="EMBL/GenBank/DDBJ databases">
        <title>The complete genomes of actinobacterial strains from the NBC collection.</title>
        <authorList>
            <person name="Joergensen T.S."/>
            <person name="Alvarez Arevalo M."/>
            <person name="Sterndorff E.B."/>
            <person name="Faurdal D."/>
            <person name="Vuksanovic O."/>
            <person name="Mourched A.-S."/>
            <person name="Charusanti P."/>
            <person name="Shaw S."/>
            <person name="Blin K."/>
            <person name="Weber T."/>
        </authorList>
    </citation>
    <scope>NUCLEOTIDE SEQUENCE</scope>
    <source>
        <strain evidence="7">NBC_00060</strain>
    </source>
</reference>
<feature type="transmembrane region" description="Helical" evidence="6">
    <location>
        <begin position="52"/>
        <end position="73"/>
    </location>
</feature>
<dbReference type="EMBL" id="CP108253">
    <property type="protein sequence ID" value="WTU44390.1"/>
    <property type="molecule type" value="Genomic_DNA"/>
</dbReference>
<protein>
    <submittedName>
        <fullName evidence="7">Cytochrome c oxidase assembly protein</fullName>
    </submittedName>
</protein>
<feature type="transmembrane region" description="Helical" evidence="6">
    <location>
        <begin position="127"/>
        <end position="148"/>
    </location>
</feature>
<keyword evidence="3 6" id="KW-0812">Transmembrane</keyword>
<evidence type="ECO:0000256" key="6">
    <source>
        <dbReference type="SAM" id="Phobius"/>
    </source>
</evidence>
<dbReference type="GO" id="GO:0005886">
    <property type="term" value="C:plasma membrane"/>
    <property type="evidence" value="ECO:0007669"/>
    <property type="project" value="UniProtKB-SubCell"/>
</dbReference>
<gene>
    <name evidence="7" type="ORF">OHV25_34815</name>
</gene>